<dbReference type="Proteomes" id="UP000652761">
    <property type="component" value="Unassembled WGS sequence"/>
</dbReference>
<feature type="region of interest" description="Disordered" evidence="1">
    <location>
        <begin position="55"/>
        <end position="90"/>
    </location>
</feature>
<name>A0A843UG59_COLES</name>
<dbReference type="PANTHER" id="PTHR34449:SF2">
    <property type="entry name" value="RHO TERMINATION FACTOR"/>
    <property type="match status" value="1"/>
</dbReference>
<dbReference type="InterPro" id="IPR011112">
    <property type="entry name" value="Rho-like_N"/>
</dbReference>
<dbReference type="AlphaFoldDB" id="A0A843UG59"/>
<sequence>MHAALLGLRLHGAGFLVASPRAPAGLLNLADIADVGLSPSSQRRQLQFSVCSIKSEGNRKGRSQRKSASDTPVEGDEKLKNSIPSVKESSELSSNEEILALFRRIQSSISKGEPVVRKKRNTRKVSQSPKRVSDAQRQDPKQKQVGDVISTRSRDKQPPQQRDTSSKDENIVNASASERFKPLRPPSKFVKQSPIPLALLPRGSTSQIVGEELPITAAEDTPGVQKIDGLKLSELKELAKSRGVKGYSKLKKGELLELLKRLPNLD</sequence>
<dbReference type="PANTHER" id="PTHR34449">
    <property type="entry name" value="RHO TERMINATION FACTOR"/>
    <property type="match status" value="1"/>
</dbReference>
<dbReference type="GO" id="GO:0006353">
    <property type="term" value="P:DNA-templated transcription termination"/>
    <property type="evidence" value="ECO:0007669"/>
    <property type="project" value="InterPro"/>
</dbReference>
<feature type="compositionally biased region" description="Basic and acidic residues" evidence="1">
    <location>
        <begin position="131"/>
        <end position="144"/>
    </location>
</feature>
<dbReference type="EMBL" id="NMUH01000492">
    <property type="protein sequence ID" value="MQL80153.1"/>
    <property type="molecule type" value="Genomic_DNA"/>
</dbReference>
<evidence type="ECO:0000259" key="2">
    <source>
        <dbReference type="Pfam" id="PF07498"/>
    </source>
</evidence>
<feature type="region of interest" description="Disordered" evidence="1">
    <location>
        <begin position="111"/>
        <end position="188"/>
    </location>
</feature>
<gene>
    <name evidence="3" type="ORF">Taro_012614</name>
</gene>
<proteinExistence type="predicted"/>
<feature type="domain" description="Rho termination factor-like N-terminal" evidence="2">
    <location>
        <begin position="230"/>
        <end position="261"/>
    </location>
</feature>
<organism evidence="3 4">
    <name type="scientific">Colocasia esculenta</name>
    <name type="common">Wild taro</name>
    <name type="synonym">Arum esculentum</name>
    <dbReference type="NCBI Taxonomy" id="4460"/>
    <lineage>
        <taxon>Eukaryota</taxon>
        <taxon>Viridiplantae</taxon>
        <taxon>Streptophyta</taxon>
        <taxon>Embryophyta</taxon>
        <taxon>Tracheophyta</taxon>
        <taxon>Spermatophyta</taxon>
        <taxon>Magnoliopsida</taxon>
        <taxon>Liliopsida</taxon>
        <taxon>Araceae</taxon>
        <taxon>Aroideae</taxon>
        <taxon>Colocasieae</taxon>
        <taxon>Colocasia</taxon>
    </lineage>
</organism>
<evidence type="ECO:0000313" key="3">
    <source>
        <dbReference type="EMBL" id="MQL80153.1"/>
    </source>
</evidence>
<dbReference type="OrthoDB" id="1931152at2759"/>
<dbReference type="Pfam" id="PF07498">
    <property type="entry name" value="Rho_N"/>
    <property type="match status" value="1"/>
</dbReference>
<protein>
    <recommendedName>
        <fullName evidence="2">Rho termination factor-like N-terminal domain-containing protein</fullName>
    </recommendedName>
</protein>
<evidence type="ECO:0000256" key="1">
    <source>
        <dbReference type="SAM" id="MobiDB-lite"/>
    </source>
</evidence>
<keyword evidence="4" id="KW-1185">Reference proteome</keyword>
<accession>A0A843UG59</accession>
<evidence type="ECO:0000313" key="4">
    <source>
        <dbReference type="Proteomes" id="UP000652761"/>
    </source>
</evidence>
<reference evidence="3" key="1">
    <citation type="submission" date="2017-07" db="EMBL/GenBank/DDBJ databases">
        <title>Taro Niue Genome Assembly and Annotation.</title>
        <authorList>
            <person name="Atibalentja N."/>
            <person name="Keating K."/>
            <person name="Fields C.J."/>
        </authorList>
    </citation>
    <scope>NUCLEOTIDE SEQUENCE</scope>
    <source>
        <strain evidence="3">Niue_2</strain>
        <tissue evidence="3">Leaf</tissue>
    </source>
</reference>
<comment type="caution">
    <text evidence="3">The sequence shown here is derived from an EMBL/GenBank/DDBJ whole genome shotgun (WGS) entry which is preliminary data.</text>
</comment>